<comment type="caution">
    <text evidence="1">The sequence shown here is derived from an EMBL/GenBank/DDBJ whole genome shotgun (WGS) entry which is preliminary data.</text>
</comment>
<accession>A0A2C5X0M6</accession>
<sequence length="70" mass="7759">MLSSLVLKWCTMIGHPRQRELAMALFRDLGDRAAEAIYPCTVAIVVAMHPRDGVNCSSGDVSDQTHFLQK</sequence>
<organism evidence="1 2">
    <name type="scientific">Ceratocystis fimbriata CBS 114723</name>
    <dbReference type="NCBI Taxonomy" id="1035309"/>
    <lineage>
        <taxon>Eukaryota</taxon>
        <taxon>Fungi</taxon>
        <taxon>Dikarya</taxon>
        <taxon>Ascomycota</taxon>
        <taxon>Pezizomycotina</taxon>
        <taxon>Sordariomycetes</taxon>
        <taxon>Hypocreomycetidae</taxon>
        <taxon>Microascales</taxon>
        <taxon>Ceratocystidaceae</taxon>
        <taxon>Ceratocystis</taxon>
    </lineage>
</organism>
<name>A0A2C5X0M6_9PEZI</name>
<reference evidence="1 2" key="2">
    <citation type="journal article" date="2013" name="IMA Fungus">
        <title>IMA Genome-F 1: Ceratocystis fimbriata: Draft nuclear genome sequence for the plant pathogen, Ceratocystis fimbriata.</title>
        <authorList>
            <person name="Wilken P.M."/>
            <person name="Steenkamp E.T."/>
            <person name="Wingfield M.J."/>
            <person name="de Beer Z.W."/>
            <person name="Wingfield B.D."/>
        </authorList>
    </citation>
    <scope>NUCLEOTIDE SEQUENCE [LARGE SCALE GENOMIC DNA]</scope>
    <source>
        <strain evidence="1 2">CBS 114723</strain>
    </source>
</reference>
<evidence type="ECO:0000313" key="2">
    <source>
        <dbReference type="Proteomes" id="UP000222788"/>
    </source>
</evidence>
<dbReference type="Proteomes" id="UP000222788">
    <property type="component" value="Unassembled WGS sequence"/>
</dbReference>
<reference evidence="1 2" key="1">
    <citation type="journal article" date="2013" name="Fungal Biol.">
        <title>Analysis of microsatellite markers in the genome of the plant pathogen Ceratocystis fimbriata.</title>
        <authorList>
            <person name="Simpson M.C."/>
            <person name="Wilken P.M."/>
            <person name="Coetzee M.P."/>
            <person name="Wingfield M.J."/>
            <person name="Wingfield B.D."/>
        </authorList>
    </citation>
    <scope>NUCLEOTIDE SEQUENCE [LARGE SCALE GENOMIC DNA]</scope>
    <source>
        <strain evidence="1 2">CBS 114723</strain>
    </source>
</reference>
<dbReference type="EMBL" id="APWK03000079">
    <property type="protein sequence ID" value="PHH51985.1"/>
    <property type="molecule type" value="Genomic_DNA"/>
</dbReference>
<proteinExistence type="predicted"/>
<keyword evidence="2" id="KW-1185">Reference proteome</keyword>
<protein>
    <submittedName>
        <fullName evidence="1">Uncharacterized protein</fullName>
    </submittedName>
</protein>
<gene>
    <name evidence="1" type="ORF">CFIMG_004017RA</name>
</gene>
<evidence type="ECO:0000313" key="1">
    <source>
        <dbReference type="EMBL" id="PHH51985.1"/>
    </source>
</evidence>
<dbReference type="AlphaFoldDB" id="A0A2C5X0M6"/>